<dbReference type="InterPro" id="IPR051540">
    <property type="entry name" value="S-2-haloacid_dehalogenase"/>
</dbReference>
<keyword evidence="1 2" id="KW-0378">Hydrolase</keyword>
<dbReference type="SFLD" id="SFLDS00003">
    <property type="entry name" value="Haloacid_Dehalogenase"/>
    <property type="match status" value="1"/>
</dbReference>
<organism evidence="2 3">
    <name type="scientific">Kribbella deserti</name>
    <dbReference type="NCBI Taxonomy" id="1926257"/>
    <lineage>
        <taxon>Bacteria</taxon>
        <taxon>Bacillati</taxon>
        <taxon>Actinomycetota</taxon>
        <taxon>Actinomycetes</taxon>
        <taxon>Propionibacteriales</taxon>
        <taxon>Kribbellaceae</taxon>
        <taxon>Kribbella</taxon>
    </lineage>
</organism>
<dbReference type="PANTHER" id="PTHR43316">
    <property type="entry name" value="HYDROLASE, HALOACID DELAHOGENASE-RELATED"/>
    <property type="match status" value="1"/>
</dbReference>
<dbReference type="SFLD" id="SFLDG01129">
    <property type="entry name" value="C1.5:_HAD__Beta-PGM__Phosphata"/>
    <property type="match status" value="1"/>
</dbReference>
<dbReference type="NCBIfam" id="TIGR01509">
    <property type="entry name" value="HAD-SF-IA-v3"/>
    <property type="match status" value="1"/>
</dbReference>
<dbReference type="RefSeq" id="WP_380053054.1">
    <property type="nucleotide sequence ID" value="NZ_JBHLTC010000036.1"/>
</dbReference>
<name>A0ABV6QUI9_9ACTN</name>
<dbReference type="Pfam" id="PF00702">
    <property type="entry name" value="Hydrolase"/>
    <property type="match status" value="1"/>
</dbReference>
<reference evidence="2 3" key="1">
    <citation type="submission" date="2024-09" db="EMBL/GenBank/DDBJ databases">
        <authorList>
            <person name="Sun Q."/>
            <person name="Mori K."/>
        </authorList>
    </citation>
    <scope>NUCLEOTIDE SEQUENCE [LARGE SCALE GENOMIC DNA]</scope>
    <source>
        <strain evidence="2 3">CGMCC 1.15906</strain>
    </source>
</reference>
<dbReference type="EMBL" id="JBHLTC010000036">
    <property type="protein sequence ID" value="MFC0627843.1"/>
    <property type="molecule type" value="Genomic_DNA"/>
</dbReference>
<dbReference type="SUPFAM" id="SSF56784">
    <property type="entry name" value="HAD-like"/>
    <property type="match status" value="1"/>
</dbReference>
<evidence type="ECO:0000313" key="2">
    <source>
        <dbReference type="EMBL" id="MFC0627843.1"/>
    </source>
</evidence>
<keyword evidence="3" id="KW-1185">Reference proteome</keyword>
<dbReference type="NCBIfam" id="TIGR01549">
    <property type="entry name" value="HAD-SF-IA-v1"/>
    <property type="match status" value="1"/>
</dbReference>
<dbReference type="PRINTS" id="PR00413">
    <property type="entry name" value="HADHALOGNASE"/>
</dbReference>
<dbReference type="EC" id="3.1.3.-" evidence="2"/>
<dbReference type="Proteomes" id="UP001589890">
    <property type="component" value="Unassembled WGS sequence"/>
</dbReference>
<evidence type="ECO:0000313" key="3">
    <source>
        <dbReference type="Proteomes" id="UP001589890"/>
    </source>
</evidence>
<dbReference type="Gene3D" id="3.40.50.1000">
    <property type="entry name" value="HAD superfamily/HAD-like"/>
    <property type="match status" value="1"/>
</dbReference>
<accession>A0ABV6QUI9</accession>
<gene>
    <name evidence="2" type="ORF">ACFFGN_27460</name>
</gene>
<dbReference type="InterPro" id="IPR006439">
    <property type="entry name" value="HAD-SF_hydro_IA"/>
</dbReference>
<evidence type="ECO:0000256" key="1">
    <source>
        <dbReference type="ARBA" id="ARBA00022801"/>
    </source>
</evidence>
<sequence length="224" mass="24195">MIKGLLLDFYGTVVEDDDAYMERIAAYVASRASVPISADDVGRAWTQEYYAAASGPVFRTLRECARTSLGIVMAEVGCAGDPAELCGDQFRSWQTPPLRSGTREFLSAVDLPICIVSDVDRHDLDAALAYHGLAFTAVVTSEDVGAYKPDQAMFTTALATLKRQPDEVMHVGDSLTSDIAGAHTAGIRAIWINRHNRPTPADAPSTHEIPDLSALTAILDRQRG</sequence>
<comment type="caution">
    <text evidence="2">The sequence shown here is derived from an EMBL/GenBank/DDBJ whole genome shotgun (WGS) entry which is preliminary data.</text>
</comment>
<protein>
    <submittedName>
        <fullName evidence="2">HAD family hydrolase</fullName>
        <ecNumber evidence="2">3.1.3.-</ecNumber>
    </submittedName>
</protein>
<dbReference type="InterPro" id="IPR036412">
    <property type="entry name" value="HAD-like_sf"/>
</dbReference>
<proteinExistence type="predicted"/>
<dbReference type="PANTHER" id="PTHR43316:SF3">
    <property type="entry name" value="HALOACID DEHALOGENASE, TYPE II (AFU_ORTHOLOGUE AFUA_2G07750)-RELATED"/>
    <property type="match status" value="1"/>
</dbReference>
<dbReference type="GO" id="GO:0016787">
    <property type="term" value="F:hydrolase activity"/>
    <property type="evidence" value="ECO:0007669"/>
    <property type="project" value="UniProtKB-KW"/>
</dbReference>
<dbReference type="InterPro" id="IPR023214">
    <property type="entry name" value="HAD_sf"/>
</dbReference>
<dbReference type="Gene3D" id="1.10.150.750">
    <property type="match status" value="1"/>
</dbReference>